<reference evidence="2" key="1">
    <citation type="submission" date="2020-09" db="EMBL/GenBank/DDBJ databases">
        <title>Genome-Enabled Discovery of Anthraquinone Biosynthesis in Senna tora.</title>
        <authorList>
            <person name="Kang S.-H."/>
            <person name="Pandey R.P."/>
            <person name="Lee C.-M."/>
            <person name="Sim J.-S."/>
            <person name="Jeong J.-T."/>
            <person name="Choi B.-S."/>
            <person name="Jung M."/>
            <person name="Ginzburg D."/>
            <person name="Zhao K."/>
            <person name="Won S.Y."/>
            <person name="Oh T.-J."/>
            <person name="Yu Y."/>
            <person name="Kim N.-H."/>
            <person name="Lee O.R."/>
            <person name="Lee T.-H."/>
            <person name="Bashyal P."/>
            <person name="Kim T.-S."/>
            <person name="Lee W.-H."/>
            <person name="Kawkins C."/>
            <person name="Kim C.-K."/>
            <person name="Kim J.S."/>
            <person name="Ahn B.O."/>
            <person name="Rhee S.Y."/>
            <person name="Sohng J.K."/>
        </authorList>
    </citation>
    <scope>NUCLEOTIDE SEQUENCE</scope>
    <source>
        <tissue evidence="2">Leaf</tissue>
    </source>
</reference>
<name>A0A834X015_9FABA</name>
<dbReference type="Gene3D" id="3.30.420.10">
    <property type="entry name" value="Ribonuclease H-like superfamily/Ribonuclease H"/>
    <property type="match status" value="1"/>
</dbReference>
<dbReference type="AlphaFoldDB" id="A0A834X015"/>
<dbReference type="PANTHER" id="PTHR48475">
    <property type="entry name" value="RIBONUCLEASE H"/>
    <property type="match status" value="1"/>
</dbReference>
<dbReference type="InterPro" id="IPR012337">
    <property type="entry name" value="RNaseH-like_sf"/>
</dbReference>
<comment type="caution">
    <text evidence="2">The sequence shown here is derived from an EMBL/GenBank/DDBJ whole genome shotgun (WGS) entry which is preliminary data.</text>
</comment>
<proteinExistence type="predicted"/>
<evidence type="ECO:0000313" key="2">
    <source>
        <dbReference type="EMBL" id="KAF7835270.1"/>
    </source>
</evidence>
<organism evidence="2 3">
    <name type="scientific">Senna tora</name>
    <dbReference type="NCBI Taxonomy" id="362788"/>
    <lineage>
        <taxon>Eukaryota</taxon>
        <taxon>Viridiplantae</taxon>
        <taxon>Streptophyta</taxon>
        <taxon>Embryophyta</taxon>
        <taxon>Tracheophyta</taxon>
        <taxon>Spermatophyta</taxon>
        <taxon>Magnoliopsida</taxon>
        <taxon>eudicotyledons</taxon>
        <taxon>Gunneridae</taxon>
        <taxon>Pentapetalae</taxon>
        <taxon>rosids</taxon>
        <taxon>fabids</taxon>
        <taxon>Fabales</taxon>
        <taxon>Fabaceae</taxon>
        <taxon>Caesalpinioideae</taxon>
        <taxon>Cassia clade</taxon>
        <taxon>Senna</taxon>
    </lineage>
</organism>
<protein>
    <submittedName>
        <fullName evidence="2">Pro-Pol polyprotein</fullName>
    </submittedName>
</protein>
<dbReference type="SUPFAM" id="SSF53098">
    <property type="entry name" value="Ribonuclease H-like"/>
    <property type="match status" value="1"/>
</dbReference>
<evidence type="ECO:0000256" key="1">
    <source>
        <dbReference type="SAM" id="MobiDB-lite"/>
    </source>
</evidence>
<evidence type="ECO:0000313" key="3">
    <source>
        <dbReference type="Proteomes" id="UP000634136"/>
    </source>
</evidence>
<dbReference type="GO" id="GO:0003676">
    <property type="term" value="F:nucleic acid binding"/>
    <property type="evidence" value="ECO:0007669"/>
    <property type="project" value="InterPro"/>
</dbReference>
<dbReference type="InterPro" id="IPR036397">
    <property type="entry name" value="RNaseH_sf"/>
</dbReference>
<feature type="compositionally biased region" description="Basic and acidic residues" evidence="1">
    <location>
        <begin position="285"/>
        <end position="301"/>
    </location>
</feature>
<dbReference type="PANTHER" id="PTHR48475:SF1">
    <property type="entry name" value="RNASE H TYPE-1 DOMAIN-CONTAINING PROTEIN"/>
    <property type="match status" value="1"/>
</dbReference>
<accession>A0A834X015</accession>
<dbReference type="Proteomes" id="UP000634136">
    <property type="component" value="Unassembled WGS sequence"/>
</dbReference>
<sequence>MTEVVGSSRKRQDANQSWKYDSRTNKRLKVEEGGVTSLKFLSALGNAYAEPFPMVISDNIIGYLVKHTLIDQGSSVDVLYYVAFSKMGGMHLDLQPSSQTVVSFNGEEVQVTGIIVESPYGIFVEKAIRFSFKTSNKQAEYEAMLARLELAQELEAERVQVYNDSQKSELGISHDIKTKRQTLSKLMNTKTTWGFNKKSQPIMPRAPNKALIKRHPLNSKPIRPRAPIKALAKRHQQKSPPIRLRAPPKSLSNKAIFRTTILSRPQHNGSKIIKTTIKKQKIKRNAKDKARHQEQRKIIKR</sequence>
<dbReference type="OrthoDB" id="2919534at2759"/>
<gene>
    <name evidence="2" type="ORF">G2W53_010129</name>
</gene>
<keyword evidence="3" id="KW-1185">Reference proteome</keyword>
<feature type="region of interest" description="Disordered" evidence="1">
    <location>
        <begin position="279"/>
        <end position="301"/>
    </location>
</feature>
<dbReference type="EMBL" id="JAAIUW010000004">
    <property type="protein sequence ID" value="KAF7835270.1"/>
    <property type="molecule type" value="Genomic_DNA"/>
</dbReference>